<gene>
    <name evidence="1" type="ORF">FHS76_004298</name>
</gene>
<organism evidence="1 2">
    <name type="scientific">Brucella daejeonensis</name>
    <dbReference type="NCBI Taxonomy" id="659015"/>
    <lineage>
        <taxon>Bacteria</taxon>
        <taxon>Pseudomonadati</taxon>
        <taxon>Pseudomonadota</taxon>
        <taxon>Alphaproteobacteria</taxon>
        <taxon>Hyphomicrobiales</taxon>
        <taxon>Brucellaceae</taxon>
        <taxon>Brucella/Ochrobactrum group</taxon>
        <taxon>Brucella</taxon>
    </lineage>
</organism>
<evidence type="ECO:0000313" key="1">
    <source>
        <dbReference type="EMBL" id="MBB5704381.1"/>
    </source>
</evidence>
<reference evidence="1 2" key="1">
    <citation type="submission" date="2020-08" db="EMBL/GenBank/DDBJ databases">
        <title>Genomic Encyclopedia of Type Strains, Phase IV (KMG-IV): sequencing the most valuable type-strain genomes for metagenomic binning, comparative biology and taxonomic classification.</title>
        <authorList>
            <person name="Goeker M."/>
        </authorList>
    </citation>
    <scope>NUCLEOTIDE SEQUENCE [LARGE SCALE GENOMIC DNA]</scope>
    <source>
        <strain evidence="1 2">DSM 26944</strain>
    </source>
</reference>
<proteinExistence type="predicted"/>
<accession>A0A7W9B1A8</accession>
<dbReference type="Proteomes" id="UP000555546">
    <property type="component" value="Unassembled WGS sequence"/>
</dbReference>
<protein>
    <submittedName>
        <fullName evidence="1">Uncharacterized protein</fullName>
    </submittedName>
</protein>
<comment type="caution">
    <text evidence="1">The sequence shown here is derived from an EMBL/GenBank/DDBJ whole genome shotgun (WGS) entry which is preliminary data.</text>
</comment>
<keyword evidence="2" id="KW-1185">Reference proteome</keyword>
<dbReference type="EMBL" id="JACIJG010000029">
    <property type="protein sequence ID" value="MBB5704381.1"/>
    <property type="molecule type" value="Genomic_DNA"/>
</dbReference>
<dbReference type="AlphaFoldDB" id="A0A7W9B1A8"/>
<name>A0A7W9B1A8_9HYPH</name>
<sequence length="47" mass="5109">MQHLLNQRADLTANQGSESLRCVCTTCALQIFVGTHDNPSFISSKTA</sequence>
<evidence type="ECO:0000313" key="2">
    <source>
        <dbReference type="Proteomes" id="UP000555546"/>
    </source>
</evidence>